<dbReference type="Proteomes" id="UP001159363">
    <property type="component" value="Chromosome 4"/>
</dbReference>
<sequence>MKSGGENLIPNILASFTQKVTEKKNTSELEKLKRKCVGINHAIISAVRPRSFLSPPQIGLAFTLHRSPNVNEETFIQHVFDKADVNVRTLDGLNTFHAMGEYNLLHQLLVLKPK</sequence>
<organism evidence="1 2">
    <name type="scientific">Dryococelus australis</name>
    <dbReference type="NCBI Taxonomy" id="614101"/>
    <lineage>
        <taxon>Eukaryota</taxon>
        <taxon>Metazoa</taxon>
        <taxon>Ecdysozoa</taxon>
        <taxon>Arthropoda</taxon>
        <taxon>Hexapoda</taxon>
        <taxon>Insecta</taxon>
        <taxon>Pterygota</taxon>
        <taxon>Neoptera</taxon>
        <taxon>Polyneoptera</taxon>
        <taxon>Phasmatodea</taxon>
        <taxon>Verophasmatodea</taxon>
        <taxon>Anareolatae</taxon>
        <taxon>Phasmatidae</taxon>
        <taxon>Eurycanthinae</taxon>
        <taxon>Dryococelus</taxon>
    </lineage>
</organism>
<gene>
    <name evidence="1" type="ORF">PR048_015933</name>
</gene>
<name>A0ABQ9HIU7_9NEOP</name>
<evidence type="ECO:0000313" key="2">
    <source>
        <dbReference type="Proteomes" id="UP001159363"/>
    </source>
</evidence>
<dbReference type="EMBL" id="JARBHB010000005">
    <property type="protein sequence ID" value="KAJ8884076.1"/>
    <property type="molecule type" value="Genomic_DNA"/>
</dbReference>
<proteinExistence type="predicted"/>
<comment type="caution">
    <text evidence="1">The sequence shown here is derived from an EMBL/GenBank/DDBJ whole genome shotgun (WGS) entry which is preliminary data.</text>
</comment>
<reference evidence="1 2" key="1">
    <citation type="submission" date="2023-02" db="EMBL/GenBank/DDBJ databases">
        <title>LHISI_Scaffold_Assembly.</title>
        <authorList>
            <person name="Stuart O.P."/>
            <person name="Cleave R."/>
            <person name="Magrath M.J.L."/>
            <person name="Mikheyev A.S."/>
        </authorList>
    </citation>
    <scope>NUCLEOTIDE SEQUENCE [LARGE SCALE GENOMIC DNA]</scope>
    <source>
        <strain evidence="1">Daus_M_001</strain>
        <tissue evidence="1">Leg muscle</tissue>
    </source>
</reference>
<keyword evidence="2" id="KW-1185">Reference proteome</keyword>
<protein>
    <submittedName>
        <fullName evidence="1">Uncharacterized protein</fullName>
    </submittedName>
</protein>
<evidence type="ECO:0000313" key="1">
    <source>
        <dbReference type="EMBL" id="KAJ8884076.1"/>
    </source>
</evidence>
<accession>A0ABQ9HIU7</accession>